<keyword evidence="3" id="KW-1133">Transmembrane helix</keyword>
<keyword evidence="3" id="KW-0812">Transmembrane</keyword>
<sequence>MKRSLPRGLRLPQRLRRRDDVAPVPRGADPVEGDPVQDDPAEGRRASRPRRRRTPDRRPARTGSGSLGAEDWSAERGTMQPVAARSFSGRSLLLLLVVVALVVPLAPTVHRYFAQQAEISALEQDIDRLKSEQQQLKDQESLWEQDSYVEQQARERLSYVRPGETPYLVVGGEDEETEANDSSAEAVTSGDPSWAGQLWQSLNEPAD</sequence>
<organism evidence="4 5">
    <name type="scientific">Rothia santali</name>
    <dbReference type="NCBI Taxonomy" id="2949643"/>
    <lineage>
        <taxon>Bacteria</taxon>
        <taxon>Bacillati</taxon>
        <taxon>Actinomycetota</taxon>
        <taxon>Actinomycetes</taxon>
        <taxon>Micrococcales</taxon>
        <taxon>Micrococcaceae</taxon>
        <taxon>Rothia</taxon>
    </lineage>
</organism>
<feature type="region of interest" description="Disordered" evidence="2">
    <location>
        <begin position="171"/>
        <end position="207"/>
    </location>
</feature>
<proteinExistence type="predicted"/>
<feature type="compositionally biased region" description="Acidic residues" evidence="2">
    <location>
        <begin position="31"/>
        <end position="40"/>
    </location>
</feature>
<keyword evidence="1" id="KW-0175">Coiled coil</keyword>
<reference evidence="4" key="1">
    <citation type="submission" date="2022-06" db="EMBL/GenBank/DDBJ databases">
        <title>Rothia sp. isolated from sandalwood seedling.</title>
        <authorList>
            <person name="Tuikhar N."/>
            <person name="Kirdat K."/>
            <person name="Thorat V."/>
            <person name="Swetha P."/>
            <person name="Padma S."/>
            <person name="Sundararaj R."/>
            <person name="Yadav A."/>
        </authorList>
    </citation>
    <scope>NUCLEOTIDE SEQUENCE</scope>
    <source>
        <strain evidence="4">AR01</strain>
    </source>
</reference>
<evidence type="ECO:0000256" key="3">
    <source>
        <dbReference type="SAM" id="Phobius"/>
    </source>
</evidence>
<feature type="compositionally biased region" description="Basic residues" evidence="2">
    <location>
        <begin position="46"/>
        <end position="55"/>
    </location>
</feature>
<dbReference type="RefSeq" id="WP_254167990.1">
    <property type="nucleotide sequence ID" value="NZ_JANAFB010000037.1"/>
</dbReference>
<gene>
    <name evidence="4" type="ORF">NBM05_12515</name>
</gene>
<keyword evidence="5" id="KW-1185">Reference proteome</keyword>
<evidence type="ECO:0000313" key="5">
    <source>
        <dbReference type="Proteomes" id="UP001139502"/>
    </source>
</evidence>
<dbReference type="Pfam" id="PF04977">
    <property type="entry name" value="DivIC"/>
    <property type="match status" value="1"/>
</dbReference>
<feature type="compositionally biased region" description="Low complexity" evidence="2">
    <location>
        <begin position="1"/>
        <end position="12"/>
    </location>
</feature>
<dbReference type="InterPro" id="IPR007060">
    <property type="entry name" value="FtsL/DivIC"/>
</dbReference>
<accession>A0A9X2KJ24</accession>
<name>A0A9X2KJ24_9MICC</name>
<feature type="transmembrane region" description="Helical" evidence="3">
    <location>
        <begin position="92"/>
        <end position="113"/>
    </location>
</feature>
<feature type="coiled-coil region" evidence="1">
    <location>
        <begin position="112"/>
        <end position="146"/>
    </location>
</feature>
<protein>
    <submittedName>
        <fullName evidence="4">Septum formation initiator family protein</fullName>
    </submittedName>
</protein>
<feature type="region of interest" description="Disordered" evidence="2">
    <location>
        <begin position="1"/>
        <end position="73"/>
    </location>
</feature>
<dbReference type="AlphaFoldDB" id="A0A9X2KJ24"/>
<comment type="caution">
    <text evidence="4">The sequence shown here is derived from an EMBL/GenBank/DDBJ whole genome shotgun (WGS) entry which is preliminary data.</text>
</comment>
<dbReference type="EMBL" id="JANAFB010000037">
    <property type="protein sequence ID" value="MCP3426803.1"/>
    <property type="molecule type" value="Genomic_DNA"/>
</dbReference>
<dbReference type="Proteomes" id="UP001139502">
    <property type="component" value="Unassembled WGS sequence"/>
</dbReference>
<feature type="compositionally biased region" description="Polar residues" evidence="2">
    <location>
        <begin position="198"/>
        <end position="207"/>
    </location>
</feature>
<evidence type="ECO:0000256" key="2">
    <source>
        <dbReference type="SAM" id="MobiDB-lite"/>
    </source>
</evidence>
<evidence type="ECO:0000313" key="4">
    <source>
        <dbReference type="EMBL" id="MCP3426803.1"/>
    </source>
</evidence>
<evidence type="ECO:0000256" key="1">
    <source>
        <dbReference type="SAM" id="Coils"/>
    </source>
</evidence>
<keyword evidence="3" id="KW-0472">Membrane</keyword>